<reference evidence="7" key="1">
    <citation type="journal article" date="2014" name="Proc. Natl. Acad. Sci. U.S.A.">
        <title>Extensive sampling of basidiomycete genomes demonstrates inadequacy of the white-rot/brown-rot paradigm for wood decay fungi.</title>
        <authorList>
            <person name="Riley R."/>
            <person name="Salamov A.A."/>
            <person name="Brown D.W."/>
            <person name="Nagy L.G."/>
            <person name="Floudas D."/>
            <person name="Held B.W."/>
            <person name="Levasseur A."/>
            <person name="Lombard V."/>
            <person name="Morin E."/>
            <person name="Otillar R."/>
            <person name="Lindquist E.A."/>
            <person name="Sun H."/>
            <person name="LaButti K.M."/>
            <person name="Schmutz J."/>
            <person name="Jabbour D."/>
            <person name="Luo H."/>
            <person name="Baker S.E."/>
            <person name="Pisabarro A.G."/>
            <person name="Walton J.D."/>
            <person name="Blanchette R.A."/>
            <person name="Henrissat B."/>
            <person name="Martin F."/>
            <person name="Cullen D."/>
            <person name="Hibbett D.S."/>
            <person name="Grigoriev I.V."/>
        </authorList>
    </citation>
    <scope>NUCLEOTIDE SEQUENCE [LARGE SCALE GENOMIC DNA]</scope>
    <source>
        <strain evidence="7">CBS 339.88</strain>
    </source>
</reference>
<evidence type="ECO:0000313" key="6">
    <source>
        <dbReference type="EMBL" id="KDR67836.1"/>
    </source>
</evidence>
<dbReference type="Pfam" id="PF00385">
    <property type="entry name" value="Chromo"/>
    <property type="match status" value="1"/>
</dbReference>
<dbReference type="Gene3D" id="2.40.50.40">
    <property type="match status" value="1"/>
</dbReference>
<dbReference type="Proteomes" id="UP000027222">
    <property type="component" value="Unassembled WGS sequence"/>
</dbReference>
<keyword evidence="7" id="KW-1185">Reference proteome</keyword>
<evidence type="ECO:0000256" key="1">
    <source>
        <dbReference type="ARBA" id="ARBA00022884"/>
    </source>
</evidence>
<feature type="domain" description="Chromo" evidence="4">
    <location>
        <begin position="465"/>
        <end position="523"/>
    </location>
</feature>
<dbReference type="GO" id="GO:0006338">
    <property type="term" value="P:chromatin remodeling"/>
    <property type="evidence" value="ECO:0007669"/>
    <property type="project" value="UniProtKB-ARBA"/>
</dbReference>
<dbReference type="PANTHER" id="PTHR37984:SF15">
    <property type="entry name" value="INTEGRASE CATALYTIC DOMAIN-CONTAINING PROTEIN"/>
    <property type="match status" value="1"/>
</dbReference>
<dbReference type="PROSITE" id="PS50013">
    <property type="entry name" value="CHROMO_2"/>
    <property type="match status" value="1"/>
</dbReference>
<evidence type="ECO:0000256" key="2">
    <source>
        <dbReference type="SAM" id="Coils"/>
    </source>
</evidence>
<feature type="domain" description="Integrase catalytic" evidence="5">
    <location>
        <begin position="158"/>
        <end position="320"/>
    </location>
</feature>
<dbReference type="InterPro" id="IPR016197">
    <property type="entry name" value="Chromo-like_dom_sf"/>
</dbReference>
<dbReference type="SMART" id="SM00298">
    <property type="entry name" value="CHROMO"/>
    <property type="match status" value="1"/>
</dbReference>
<accession>A0A067SAE9</accession>
<name>A0A067SAE9_GALM3</name>
<dbReference type="SUPFAM" id="SSF53098">
    <property type="entry name" value="Ribonuclease H-like"/>
    <property type="match status" value="1"/>
</dbReference>
<organism evidence="6 7">
    <name type="scientific">Galerina marginata (strain CBS 339.88)</name>
    <dbReference type="NCBI Taxonomy" id="685588"/>
    <lineage>
        <taxon>Eukaryota</taxon>
        <taxon>Fungi</taxon>
        <taxon>Dikarya</taxon>
        <taxon>Basidiomycota</taxon>
        <taxon>Agaricomycotina</taxon>
        <taxon>Agaricomycetes</taxon>
        <taxon>Agaricomycetidae</taxon>
        <taxon>Agaricales</taxon>
        <taxon>Agaricineae</taxon>
        <taxon>Strophariaceae</taxon>
        <taxon>Galerina</taxon>
    </lineage>
</organism>
<feature type="coiled-coil region" evidence="2">
    <location>
        <begin position="341"/>
        <end position="368"/>
    </location>
</feature>
<dbReference type="OrthoDB" id="2273864at2759"/>
<feature type="region of interest" description="Disordered" evidence="3">
    <location>
        <begin position="1"/>
        <end position="28"/>
    </location>
</feature>
<keyword evidence="2" id="KW-0175">Coiled coil</keyword>
<evidence type="ECO:0000259" key="4">
    <source>
        <dbReference type="PROSITE" id="PS50013"/>
    </source>
</evidence>
<dbReference type="EMBL" id="KL142412">
    <property type="protein sequence ID" value="KDR67836.1"/>
    <property type="molecule type" value="Genomic_DNA"/>
</dbReference>
<dbReference type="HOGENOM" id="CLU_324921_0_0_1"/>
<dbReference type="InterPro" id="IPR001584">
    <property type="entry name" value="Integrase_cat-core"/>
</dbReference>
<evidence type="ECO:0000256" key="3">
    <source>
        <dbReference type="SAM" id="MobiDB-lite"/>
    </source>
</evidence>
<dbReference type="SUPFAM" id="SSF54160">
    <property type="entry name" value="Chromo domain-like"/>
    <property type="match status" value="1"/>
</dbReference>
<dbReference type="InterPro" id="IPR000953">
    <property type="entry name" value="Chromo/chromo_shadow_dom"/>
</dbReference>
<dbReference type="GO" id="GO:0015074">
    <property type="term" value="P:DNA integration"/>
    <property type="evidence" value="ECO:0007669"/>
    <property type="project" value="InterPro"/>
</dbReference>
<dbReference type="Gene3D" id="3.30.420.10">
    <property type="entry name" value="Ribonuclease H-like superfamily/Ribonuclease H"/>
    <property type="match status" value="1"/>
</dbReference>
<feature type="compositionally biased region" description="Basic and acidic residues" evidence="3">
    <location>
        <begin position="14"/>
        <end position="24"/>
    </location>
</feature>
<evidence type="ECO:0008006" key="8">
    <source>
        <dbReference type="Google" id="ProtNLM"/>
    </source>
</evidence>
<dbReference type="PANTHER" id="PTHR37984">
    <property type="entry name" value="PROTEIN CBG26694"/>
    <property type="match status" value="1"/>
</dbReference>
<evidence type="ECO:0000259" key="5">
    <source>
        <dbReference type="PROSITE" id="PS50994"/>
    </source>
</evidence>
<dbReference type="STRING" id="685588.A0A067SAE9"/>
<dbReference type="GO" id="GO:0003723">
    <property type="term" value="F:RNA binding"/>
    <property type="evidence" value="ECO:0007669"/>
    <property type="project" value="UniProtKB-KW"/>
</dbReference>
<dbReference type="InterPro" id="IPR012337">
    <property type="entry name" value="RNaseH-like_sf"/>
</dbReference>
<dbReference type="InterPro" id="IPR023780">
    <property type="entry name" value="Chromo_domain"/>
</dbReference>
<dbReference type="InterPro" id="IPR056924">
    <property type="entry name" value="SH3_Tf2-1"/>
</dbReference>
<dbReference type="PROSITE" id="PS50994">
    <property type="entry name" value="INTEGRASE"/>
    <property type="match status" value="1"/>
</dbReference>
<dbReference type="GO" id="GO:0005634">
    <property type="term" value="C:nucleus"/>
    <property type="evidence" value="ECO:0007669"/>
    <property type="project" value="UniProtKB-ARBA"/>
</dbReference>
<dbReference type="CDD" id="cd18975">
    <property type="entry name" value="CD_MarY1_POL_like"/>
    <property type="match status" value="1"/>
</dbReference>
<protein>
    <recommendedName>
        <fullName evidence="8">Integrase catalytic domain-containing protein</fullName>
    </recommendedName>
</protein>
<gene>
    <name evidence="6" type="ORF">GALMADRAFT_146847</name>
</gene>
<sequence length="888" mass="99982">MRHKPGRTMGKLDALSRRSDHGTGSEDNSNITLLTPKFFAVRAMEVVEAVGAEVDILQDIRKGVKDPVQEEPVAKAIQELRKSSNRSLRSGEWSERDNLLYFRGRIYVPPTSDLCWRISPGIIGGPICCVMSDGTSLPVICASETKAQRCLPSGELVPLPIPEERWHTISVDFIVELLDSAGYDAIMVVVDSTGKRGHFIETTTTITAAGAAQLFLRHVWKLHRLPWKVISDRRSQFIAEFMKELYRLLGIQATPSTSYHPQTDGQTERVNQELEQFIRIFVSERQDDWQGLLPLAEFAYNNHIHSATQHTPFLLDTGQHPRMGFEPHQPPSKLEAVNEFTRRMKDTLEEAKSALSKAKDDMARYYNQRRTPAPVYKPGDKVYLDASDIQTTRPSKKFAHRRLRPYLVERRIGINAYRLRLPVSLKRLHLVFNVIKLTPAPEDPIPGRQSNPPPPPELIDGEEHYEVKEVLNSRMFRWKLQYLIKWEGYGTEHNSWEYKDNVNAPELITEFHAQNPGAPRQIRALAFGSIPFRPMPIITSTSRRCDSGGGVIVRGTPFRASALTSAPTSVPAPVPSLLYIPPHRRLGIPILSSLDPLLDPLLVSLTSPDFRSPAFRPAVALTVPGSCAQFTVHRPPGRPSDVDPDGWYQLATQLDQNQRADEAFLASYSPDPLPAPTPAPPSPVLSQPLVVETPGEQNFDVRHMSQVKLRKGLEDRLAELSCMAEDKSKEMEEIPVKRKMVRVSLRVVQSPPLPSKNRFSVLEVDSVPEPTKELISVEDLPPPPSKLTTPPKAQTLRRAKWEKRMHDRLVINLMSPGPTSLILPVHLKSTDTMVSVWKSSYKTAKRPGLDRDWTDKDWKLARLIKTATAVRSSVFVNLKSIKTDKKPV</sequence>
<dbReference type="AlphaFoldDB" id="A0A067SAE9"/>
<keyword evidence="1" id="KW-0694">RNA-binding</keyword>
<evidence type="ECO:0000313" key="7">
    <source>
        <dbReference type="Proteomes" id="UP000027222"/>
    </source>
</evidence>
<dbReference type="Pfam" id="PF24626">
    <property type="entry name" value="SH3_Tf2-1"/>
    <property type="match status" value="1"/>
</dbReference>
<dbReference type="InterPro" id="IPR036397">
    <property type="entry name" value="RNaseH_sf"/>
</dbReference>
<proteinExistence type="predicted"/>
<dbReference type="InterPro" id="IPR050951">
    <property type="entry name" value="Retrovirus_Pol_polyprotein"/>
</dbReference>